<evidence type="ECO:0000256" key="3">
    <source>
        <dbReference type="ARBA" id="ARBA00022448"/>
    </source>
</evidence>
<feature type="domain" description="Multidrug resistance protein MdtA-like C-terminal permuted SH3" evidence="9">
    <location>
        <begin position="280"/>
        <end position="344"/>
    </location>
</feature>
<feature type="domain" description="Multidrug resistance protein MdtA-like barrel-sandwich hybrid" evidence="7">
    <location>
        <begin position="70"/>
        <end position="190"/>
    </location>
</feature>
<organism evidence="10 11">
    <name type="scientific">Atopomonas hussainii</name>
    <dbReference type="NCBI Taxonomy" id="1429083"/>
    <lineage>
        <taxon>Bacteria</taxon>
        <taxon>Pseudomonadati</taxon>
        <taxon>Pseudomonadota</taxon>
        <taxon>Gammaproteobacteria</taxon>
        <taxon>Pseudomonadales</taxon>
        <taxon>Pseudomonadaceae</taxon>
        <taxon>Atopomonas</taxon>
    </lineage>
</organism>
<dbReference type="Proteomes" id="UP000185766">
    <property type="component" value="Unassembled WGS sequence"/>
</dbReference>
<evidence type="ECO:0000259" key="8">
    <source>
        <dbReference type="Pfam" id="PF25954"/>
    </source>
</evidence>
<keyword evidence="11" id="KW-1185">Reference proteome</keyword>
<accession>A0A1H7KW38</accession>
<dbReference type="AlphaFoldDB" id="A0A1H7KW38"/>
<reference evidence="10 11" key="1">
    <citation type="submission" date="2016-10" db="EMBL/GenBank/DDBJ databases">
        <authorList>
            <person name="de Groot N.N."/>
        </authorList>
    </citation>
    <scope>NUCLEOTIDE SEQUENCE [LARGE SCALE GENOMIC DNA]</scope>
    <source>
        <strain evidence="10 11">JCM 19513</strain>
    </source>
</reference>
<dbReference type="Gene3D" id="2.40.30.170">
    <property type="match status" value="1"/>
</dbReference>
<dbReference type="GO" id="GO:0015562">
    <property type="term" value="F:efflux transmembrane transporter activity"/>
    <property type="evidence" value="ECO:0007669"/>
    <property type="project" value="TreeGrafter"/>
</dbReference>
<proteinExistence type="inferred from homology"/>
<dbReference type="Gene3D" id="2.40.50.100">
    <property type="match status" value="1"/>
</dbReference>
<dbReference type="Pfam" id="PF25917">
    <property type="entry name" value="BSH_RND"/>
    <property type="match status" value="1"/>
</dbReference>
<dbReference type="PANTHER" id="PTHR30469:SF11">
    <property type="entry name" value="BLL4320 PROTEIN"/>
    <property type="match status" value="1"/>
</dbReference>
<feature type="domain" description="Multidrug resistance protein MdtA-like alpha-helical hairpin" evidence="6">
    <location>
        <begin position="105"/>
        <end position="162"/>
    </location>
</feature>
<dbReference type="GO" id="GO:1990281">
    <property type="term" value="C:efflux pump complex"/>
    <property type="evidence" value="ECO:0007669"/>
    <property type="project" value="TreeGrafter"/>
</dbReference>
<dbReference type="PANTHER" id="PTHR30469">
    <property type="entry name" value="MULTIDRUG RESISTANCE PROTEIN MDTA"/>
    <property type="match status" value="1"/>
</dbReference>
<keyword evidence="3" id="KW-0813">Transport</keyword>
<dbReference type="InterPro" id="IPR058792">
    <property type="entry name" value="Beta-barrel_RND_2"/>
</dbReference>
<evidence type="ECO:0000256" key="2">
    <source>
        <dbReference type="ARBA" id="ARBA00009477"/>
    </source>
</evidence>
<gene>
    <name evidence="10" type="ORF">SAMN05216214_106102</name>
</gene>
<dbReference type="Gene3D" id="1.10.287.470">
    <property type="entry name" value="Helix hairpin bin"/>
    <property type="match status" value="1"/>
</dbReference>
<dbReference type="Gene3D" id="2.40.420.20">
    <property type="match status" value="1"/>
</dbReference>
<evidence type="ECO:0000256" key="4">
    <source>
        <dbReference type="ARBA" id="ARBA00023054"/>
    </source>
</evidence>
<dbReference type="Pfam" id="PF25967">
    <property type="entry name" value="RND-MFP_C"/>
    <property type="match status" value="1"/>
</dbReference>
<dbReference type="STRING" id="1429083.GCA_001885685_01031"/>
<comment type="similarity">
    <text evidence="2">Belongs to the membrane fusion protein (MFP) (TC 8.A.1) family.</text>
</comment>
<dbReference type="NCBIfam" id="TIGR01730">
    <property type="entry name" value="RND_mfp"/>
    <property type="match status" value="1"/>
</dbReference>
<comment type="subcellular location">
    <subcellularLocation>
        <location evidence="1">Cell envelope</location>
    </subcellularLocation>
</comment>
<dbReference type="FunFam" id="2.40.30.170:FF:000010">
    <property type="entry name" value="Efflux RND transporter periplasmic adaptor subunit"/>
    <property type="match status" value="1"/>
</dbReference>
<feature type="domain" description="CusB-like beta-barrel" evidence="8">
    <location>
        <begin position="204"/>
        <end position="273"/>
    </location>
</feature>
<sequence length="365" mass="39186">MLTRRLLITFVALLAVVGGLAFLKYQSISGMMAKLATPKPPISVSASAATAKDWQYRLPAIGTLTAAQGVEVSSEVNGTISQLNFESGQALKKGQLIVQLDDAVERASLATAQAELKLAQLEFTRGQNLVKRQTISRSEFDALQARLEQAKANVAQLQATLAKKAILAPFDGQVGIRKVDLGQFLSPGTSIATLQDLSVLYVDFFLPEQDFPKLSLGQTLHAQVPAYPDKDFIGHVVAINPKVEDSTRNLQVRAAIDNPSGQLLPGMFARLNLLLAQQGQVVVVPETAITYSLYGDSVYVVSKNAENPEQLTVERLYVTVGERRDGVAVIEKGLQGGETVVTAGQLKLDNGSHVTLVDDVAAHAE</sequence>
<dbReference type="InterPro" id="IPR006143">
    <property type="entry name" value="RND_pump_MFP"/>
</dbReference>
<evidence type="ECO:0000313" key="11">
    <source>
        <dbReference type="Proteomes" id="UP000185766"/>
    </source>
</evidence>
<feature type="coiled-coil region" evidence="5">
    <location>
        <begin position="140"/>
        <end position="167"/>
    </location>
</feature>
<dbReference type="RefSeq" id="WP_074866872.1">
    <property type="nucleotide sequence ID" value="NZ_FOAS01000006.1"/>
</dbReference>
<evidence type="ECO:0000313" key="10">
    <source>
        <dbReference type="EMBL" id="SEK91073.1"/>
    </source>
</evidence>
<dbReference type="EMBL" id="FOAS01000006">
    <property type="protein sequence ID" value="SEK91073.1"/>
    <property type="molecule type" value="Genomic_DNA"/>
</dbReference>
<protein>
    <submittedName>
        <fullName evidence="10">Membrane fusion protein, multidrug efflux system</fullName>
    </submittedName>
</protein>
<evidence type="ECO:0000259" key="7">
    <source>
        <dbReference type="Pfam" id="PF25917"/>
    </source>
</evidence>
<dbReference type="Pfam" id="PF25876">
    <property type="entry name" value="HH_MFP_RND"/>
    <property type="match status" value="1"/>
</dbReference>
<evidence type="ECO:0000259" key="9">
    <source>
        <dbReference type="Pfam" id="PF25967"/>
    </source>
</evidence>
<dbReference type="Pfam" id="PF25954">
    <property type="entry name" value="Beta-barrel_RND_2"/>
    <property type="match status" value="1"/>
</dbReference>
<name>A0A1H7KW38_9GAMM</name>
<dbReference type="InterPro" id="IPR058627">
    <property type="entry name" value="MdtA-like_C"/>
</dbReference>
<evidence type="ECO:0000256" key="1">
    <source>
        <dbReference type="ARBA" id="ARBA00004196"/>
    </source>
</evidence>
<dbReference type="InterPro" id="IPR058625">
    <property type="entry name" value="MdtA-like_BSH"/>
</dbReference>
<dbReference type="InterPro" id="IPR058624">
    <property type="entry name" value="MdtA-like_HH"/>
</dbReference>
<evidence type="ECO:0000256" key="5">
    <source>
        <dbReference type="SAM" id="Coils"/>
    </source>
</evidence>
<evidence type="ECO:0000259" key="6">
    <source>
        <dbReference type="Pfam" id="PF25876"/>
    </source>
</evidence>
<dbReference type="SUPFAM" id="SSF111369">
    <property type="entry name" value="HlyD-like secretion proteins"/>
    <property type="match status" value="1"/>
</dbReference>
<keyword evidence="4 5" id="KW-0175">Coiled coil</keyword>